<dbReference type="EMBL" id="JACHXW010000029">
    <property type="protein sequence ID" value="MBB3155827.1"/>
    <property type="molecule type" value="Genomic_DNA"/>
</dbReference>
<dbReference type="Pfam" id="PF14078">
    <property type="entry name" value="DUF4259"/>
    <property type="match status" value="1"/>
</dbReference>
<sequence>MRYWGFGVFENDFVGDWVIDLIETDSMNLIEEAIQLALEDAFIEADTASTSEAYQKSVKKQRHYHEHVP</sequence>
<protein>
    <recommendedName>
        <fullName evidence="3">DUF4259 domain-containing protein</fullName>
    </recommendedName>
</protein>
<dbReference type="InterPro" id="IPR025355">
    <property type="entry name" value="DUF4259"/>
</dbReference>
<dbReference type="Proteomes" id="UP000518605">
    <property type="component" value="Unassembled WGS sequence"/>
</dbReference>
<name>A0A7W5CDW4_9BACL</name>
<evidence type="ECO:0008006" key="3">
    <source>
        <dbReference type="Google" id="ProtNLM"/>
    </source>
</evidence>
<organism evidence="1 2">
    <name type="scientific">Paenibacillus endophyticus</name>
    <dbReference type="NCBI Taxonomy" id="1294268"/>
    <lineage>
        <taxon>Bacteria</taxon>
        <taxon>Bacillati</taxon>
        <taxon>Bacillota</taxon>
        <taxon>Bacilli</taxon>
        <taxon>Bacillales</taxon>
        <taxon>Paenibacillaceae</taxon>
        <taxon>Paenibacillus</taxon>
    </lineage>
</organism>
<accession>A0A7W5CDW4</accession>
<dbReference type="AlphaFoldDB" id="A0A7W5CDW4"/>
<reference evidence="1 2" key="1">
    <citation type="submission" date="2020-08" db="EMBL/GenBank/DDBJ databases">
        <title>Genomic Encyclopedia of Type Strains, Phase III (KMG-III): the genomes of soil and plant-associated and newly described type strains.</title>
        <authorList>
            <person name="Whitman W."/>
        </authorList>
    </citation>
    <scope>NUCLEOTIDE SEQUENCE [LARGE SCALE GENOMIC DNA]</scope>
    <source>
        <strain evidence="1 2">CECT 8234</strain>
    </source>
</reference>
<evidence type="ECO:0000313" key="1">
    <source>
        <dbReference type="EMBL" id="MBB3155827.1"/>
    </source>
</evidence>
<gene>
    <name evidence="1" type="ORF">FHS16_005943</name>
</gene>
<comment type="caution">
    <text evidence="1">The sequence shown here is derived from an EMBL/GenBank/DDBJ whole genome shotgun (WGS) entry which is preliminary data.</text>
</comment>
<evidence type="ECO:0000313" key="2">
    <source>
        <dbReference type="Proteomes" id="UP000518605"/>
    </source>
</evidence>
<keyword evidence="2" id="KW-1185">Reference proteome</keyword>
<proteinExistence type="predicted"/>